<gene>
    <name evidence="2" type="ORF">AWE51_00240</name>
</gene>
<dbReference type="AlphaFoldDB" id="A0A163BZ06"/>
<evidence type="ECO:0000313" key="3">
    <source>
        <dbReference type="Proteomes" id="UP000076715"/>
    </source>
</evidence>
<accession>A0A163BZ06</accession>
<feature type="region of interest" description="Disordered" evidence="1">
    <location>
        <begin position="67"/>
        <end position="86"/>
    </location>
</feature>
<proteinExistence type="predicted"/>
<sequence>MEKVLLLKNVLEQMRQVDQNGEAVPFSLEWRTWNNQNKMGGRLLKADNAILCFRLENSKVKNWEKVLSQKQQPRKRKKPNHHDNYTRNIELHDHSIVKVNVLTITKFNGIEVVY</sequence>
<protein>
    <submittedName>
        <fullName evidence="2">Uncharacterized protein</fullName>
    </submittedName>
</protein>
<organism evidence="2 3">
    <name type="scientific">Aquimarina aggregata</name>
    <dbReference type="NCBI Taxonomy" id="1642818"/>
    <lineage>
        <taxon>Bacteria</taxon>
        <taxon>Pseudomonadati</taxon>
        <taxon>Bacteroidota</taxon>
        <taxon>Flavobacteriia</taxon>
        <taxon>Flavobacteriales</taxon>
        <taxon>Flavobacteriaceae</taxon>
        <taxon>Aquimarina</taxon>
    </lineage>
</organism>
<evidence type="ECO:0000256" key="1">
    <source>
        <dbReference type="SAM" id="MobiDB-lite"/>
    </source>
</evidence>
<name>A0A163BZ06_9FLAO</name>
<dbReference type="Proteomes" id="UP000076715">
    <property type="component" value="Unassembled WGS sequence"/>
</dbReference>
<keyword evidence="3" id="KW-1185">Reference proteome</keyword>
<comment type="caution">
    <text evidence="2">The sequence shown here is derived from an EMBL/GenBank/DDBJ whole genome shotgun (WGS) entry which is preliminary data.</text>
</comment>
<dbReference type="OrthoDB" id="1363137at2"/>
<evidence type="ECO:0000313" key="2">
    <source>
        <dbReference type="EMBL" id="KZS41910.1"/>
    </source>
</evidence>
<dbReference type="RefSeq" id="WP_066308706.1">
    <property type="nucleotide sequence ID" value="NZ_LQRT01000002.1"/>
</dbReference>
<reference evidence="2 3" key="1">
    <citation type="submission" date="2016-01" db="EMBL/GenBank/DDBJ databases">
        <title>The draft genome sequence of Aquimarina sp. RZW4-3-2.</title>
        <authorList>
            <person name="Wang Y."/>
        </authorList>
    </citation>
    <scope>NUCLEOTIDE SEQUENCE [LARGE SCALE GENOMIC DNA]</scope>
    <source>
        <strain evidence="2 3">RZW4-3-2</strain>
    </source>
</reference>
<dbReference type="STRING" id="1642818.AWE51_00240"/>
<dbReference type="EMBL" id="LQRT01000002">
    <property type="protein sequence ID" value="KZS41910.1"/>
    <property type="molecule type" value="Genomic_DNA"/>
</dbReference>